<dbReference type="OrthoDB" id="416441at2759"/>
<dbReference type="OMA" id="MTPYTKL"/>
<accession>A0A6A5C4R0</accession>
<gene>
    <name evidence="4" type="ORF">FDP41_011952</name>
</gene>
<protein>
    <recommendedName>
        <fullName evidence="3">Xaa-Pro dipeptidyl-peptidase C-terminal domain-containing protein</fullName>
    </recommendedName>
</protein>
<dbReference type="InterPro" id="IPR005674">
    <property type="entry name" value="CocE/Ser_esterase"/>
</dbReference>
<proteinExistence type="predicted"/>
<dbReference type="InterPro" id="IPR013736">
    <property type="entry name" value="Xaa-Pro_dipept_C"/>
</dbReference>
<dbReference type="NCBIfam" id="TIGR00976">
    <property type="entry name" value="CocE_NonD"/>
    <property type="match status" value="1"/>
</dbReference>
<keyword evidence="1" id="KW-0378">Hydrolase</keyword>
<dbReference type="EMBL" id="VFQX01000012">
    <property type="protein sequence ID" value="KAF0982091.1"/>
    <property type="molecule type" value="Genomic_DNA"/>
</dbReference>
<feature type="signal peptide" evidence="2">
    <location>
        <begin position="1"/>
        <end position="33"/>
    </location>
</feature>
<dbReference type="VEuPathDB" id="AmoebaDB:FDP41_011952"/>
<keyword evidence="2" id="KW-0732">Signal</keyword>
<dbReference type="SUPFAM" id="SSF53474">
    <property type="entry name" value="alpha/beta-Hydrolases"/>
    <property type="match status" value="1"/>
</dbReference>
<feature type="domain" description="Xaa-Pro dipeptidyl-peptidase C-terminal" evidence="3">
    <location>
        <begin position="411"/>
        <end position="672"/>
    </location>
</feature>
<organism evidence="4 5">
    <name type="scientific">Naegleria fowleri</name>
    <name type="common">Brain eating amoeba</name>
    <dbReference type="NCBI Taxonomy" id="5763"/>
    <lineage>
        <taxon>Eukaryota</taxon>
        <taxon>Discoba</taxon>
        <taxon>Heterolobosea</taxon>
        <taxon>Tetramitia</taxon>
        <taxon>Eutetramitia</taxon>
        <taxon>Vahlkampfiidae</taxon>
        <taxon>Naegleria</taxon>
    </lineage>
</organism>
<dbReference type="InterPro" id="IPR029058">
    <property type="entry name" value="AB_hydrolase_fold"/>
</dbReference>
<dbReference type="InterPro" id="IPR000383">
    <property type="entry name" value="Xaa-Pro-like_dom"/>
</dbReference>
<dbReference type="GO" id="GO:0008239">
    <property type="term" value="F:dipeptidyl-peptidase activity"/>
    <property type="evidence" value="ECO:0007669"/>
    <property type="project" value="InterPro"/>
</dbReference>
<dbReference type="VEuPathDB" id="AmoebaDB:NF0068050"/>
<evidence type="ECO:0000256" key="2">
    <source>
        <dbReference type="SAM" id="SignalP"/>
    </source>
</evidence>
<evidence type="ECO:0000313" key="4">
    <source>
        <dbReference type="EMBL" id="KAF0982091.1"/>
    </source>
</evidence>
<comment type="caution">
    <text evidence="4">The sequence shown here is derived from an EMBL/GenBank/DDBJ whole genome shotgun (WGS) entry which is preliminary data.</text>
</comment>
<dbReference type="Gene3D" id="3.40.50.1820">
    <property type="entry name" value="alpha/beta hydrolase"/>
    <property type="match status" value="2"/>
</dbReference>
<evidence type="ECO:0000256" key="1">
    <source>
        <dbReference type="ARBA" id="ARBA00022801"/>
    </source>
</evidence>
<reference evidence="4 5" key="1">
    <citation type="journal article" date="2019" name="Sci. Rep.">
        <title>Nanopore sequencing improves the draft genome of the human pathogenic amoeba Naegleria fowleri.</title>
        <authorList>
            <person name="Liechti N."/>
            <person name="Schurch N."/>
            <person name="Bruggmann R."/>
            <person name="Wittwer M."/>
        </authorList>
    </citation>
    <scope>NUCLEOTIDE SEQUENCE [LARGE SCALE GENOMIC DNA]</scope>
    <source>
        <strain evidence="4 5">ATCC 30894</strain>
    </source>
</reference>
<dbReference type="VEuPathDB" id="AmoebaDB:NfTy_022910"/>
<dbReference type="SUPFAM" id="SSF49785">
    <property type="entry name" value="Galactose-binding domain-like"/>
    <property type="match status" value="1"/>
</dbReference>
<evidence type="ECO:0000259" key="3">
    <source>
        <dbReference type="SMART" id="SM00939"/>
    </source>
</evidence>
<dbReference type="Proteomes" id="UP000444721">
    <property type="component" value="Unassembled WGS sequence"/>
</dbReference>
<feature type="chain" id="PRO_5025653864" description="Xaa-Pro dipeptidyl-peptidase C-terminal domain-containing protein" evidence="2">
    <location>
        <begin position="34"/>
        <end position="691"/>
    </location>
</feature>
<dbReference type="SMART" id="SM00939">
    <property type="entry name" value="PepX_C"/>
    <property type="match status" value="1"/>
</dbReference>
<dbReference type="AlphaFoldDB" id="A0A6A5C4R0"/>
<dbReference type="GeneID" id="68119167"/>
<keyword evidence="5" id="KW-1185">Reference proteome</keyword>
<dbReference type="Gene3D" id="2.60.120.260">
    <property type="entry name" value="Galactose-binding domain-like"/>
    <property type="match status" value="1"/>
</dbReference>
<sequence>MHYFGIENHHRSVLWCPMMILLLFLLLVGVASSSSSSSPTITTPSSLNDCPTFRSIPYHPKFPYESDGTVESSTYITMRDQVKIACDLYIPFRALNENHRLPTLFHVTRYGRSHRIRWPFSLLFGERISSRGIPFKTYNARGYAVVSCDTRGTGASFGKRLYDFHHEEVEDYRELLDWIVQQRFSNGKVVSVGISYDGMATDFMMSLNHEALVAVATISSPFDMYRDVLYPGGLYQYAFLDAYLKSTKNLESGGLPDRYKACKGCEPVTWREKFFVWLGKLMIDGVEKVNNDVVSYRRALEDHKGSTNMLDLMPLIEEGIDKEVKASTFTYIMERDSNFRVINATKRQIPMIMFGGFYDGTIQNSVVKRFYTMKNNKNKLILGSYTHGFRKCASPYLTGKTPCFSAMIEAMRFFDHYVGKDTETGIDTEPSVHFHTAGSEKWHSATEWPPKEVSETTLHLDGNGKLVTAAESSNSLQFSHKLKLNLTEEVVIHSKFNIMSHLYEKYPQYTEKLSDTNWKNGKLNYISEPLKNSIEITGYPKIDIEISGDNKDGVIFAYLMEFDHVSGKIHLIMDTQLRLVHRKLSTSLNNGLVDAVPIHSFRVVDKELLHPNKKTKLTLYFPAISYHLPRGNSLSLSLFSFDSLNFKIFNGIEDLSQELTIYSGSLTLPTIVRDDDSSVPSSPNKSTKDEF</sequence>
<name>A0A6A5C4R0_NAEFO</name>
<dbReference type="InterPro" id="IPR008979">
    <property type="entry name" value="Galactose-bd-like_sf"/>
</dbReference>
<dbReference type="Pfam" id="PF08530">
    <property type="entry name" value="PepX_C"/>
    <property type="match status" value="1"/>
</dbReference>
<evidence type="ECO:0000313" key="5">
    <source>
        <dbReference type="Proteomes" id="UP000444721"/>
    </source>
</evidence>
<dbReference type="RefSeq" id="XP_044566804.1">
    <property type="nucleotide sequence ID" value="XM_044702418.1"/>
</dbReference>
<dbReference type="Pfam" id="PF02129">
    <property type="entry name" value="Peptidase_S15"/>
    <property type="match status" value="1"/>
</dbReference>